<feature type="compositionally biased region" description="Basic and acidic residues" evidence="1">
    <location>
        <begin position="255"/>
        <end position="279"/>
    </location>
</feature>
<feature type="region of interest" description="Disordered" evidence="1">
    <location>
        <begin position="1"/>
        <end position="311"/>
    </location>
</feature>
<reference evidence="2" key="1">
    <citation type="submission" date="2022-07" db="EMBL/GenBank/DDBJ databases">
        <title>Genome Sequence of Leucocoprinus birnbaumii.</title>
        <authorList>
            <person name="Buettner E."/>
        </authorList>
    </citation>
    <scope>NUCLEOTIDE SEQUENCE</scope>
    <source>
        <strain evidence="2">VT141</strain>
    </source>
</reference>
<feature type="compositionally biased region" description="Low complexity" evidence="1">
    <location>
        <begin position="82"/>
        <end position="96"/>
    </location>
</feature>
<feature type="compositionally biased region" description="Low complexity" evidence="1">
    <location>
        <begin position="38"/>
        <end position="56"/>
    </location>
</feature>
<feature type="compositionally biased region" description="Polar residues" evidence="1">
    <location>
        <begin position="285"/>
        <end position="311"/>
    </location>
</feature>
<organism evidence="2 3">
    <name type="scientific">Leucocoprinus birnbaumii</name>
    <dbReference type="NCBI Taxonomy" id="56174"/>
    <lineage>
        <taxon>Eukaryota</taxon>
        <taxon>Fungi</taxon>
        <taxon>Dikarya</taxon>
        <taxon>Basidiomycota</taxon>
        <taxon>Agaricomycotina</taxon>
        <taxon>Agaricomycetes</taxon>
        <taxon>Agaricomycetidae</taxon>
        <taxon>Agaricales</taxon>
        <taxon>Agaricineae</taxon>
        <taxon>Agaricaceae</taxon>
        <taxon>Leucocoprinus</taxon>
    </lineage>
</organism>
<protein>
    <submittedName>
        <fullName evidence="2">Uncharacterized protein</fullName>
    </submittedName>
</protein>
<feature type="compositionally biased region" description="Polar residues" evidence="1">
    <location>
        <begin position="178"/>
        <end position="187"/>
    </location>
</feature>
<evidence type="ECO:0000256" key="1">
    <source>
        <dbReference type="SAM" id="MobiDB-lite"/>
    </source>
</evidence>
<feature type="compositionally biased region" description="Polar residues" evidence="1">
    <location>
        <begin position="62"/>
        <end position="76"/>
    </location>
</feature>
<name>A0AAD5VJ69_9AGAR</name>
<evidence type="ECO:0000313" key="2">
    <source>
        <dbReference type="EMBL" id="KAJ3561593.1"/>
    </source>
</evidence>
<feature type="compositionally biased region" description="Basic and acidic residues" evidence="1">
    <location>
        <begin position="214"/>
        <end position="227"/>
    </location>
</feature>
<accession>A0AAD5VJ69</accession>
<feature type="compositionally biased region" description="Basic and acidic residues" evidence="1">
    <location>
        <begin position="28"/>
        <end position="37"/>
    </location>
</feature>
<dbReference type="Proteomes" id="UP001213000">
    <property type="component" value="Unassembled WGS sequence"/>
</dbReference>
<feature type="compositionally biased region" description="Acidic residues" evidence="1">
    <location>
        <begin position="102"/>
        <end position="112"/>
    </location>
</feature>
<dbReference type="AlphaFoldDB" id="A0AAD5VJ69"/>
<sequence>MEVVPPDSRPGSRAGSAKFAHNVFENAKPVDREEKAASRSISKSKSTKLKPSASAKSDSRPTESIAQPPTFGTSNAWPFRSTAPTTTNWEPSTTTTHQEFSSDSDSDVEMEDATIVRKMKKPVSSERIRLPSLPSQPQPQPLSEAPIEDATESEDEVQADLEDVDLDDGDTVMHEQHNASQSRSQPATKRVSGERRHSEDEEAVISFAPRLVTKSKDGEGEKERPRTPDLMPFQTPGGVAPVVGLGSSFGFGVGLRDEREEEDKVPKTPQRERVEKFDSELPSGLPSSTTENNPVRPSTNGIDEPKISTQEPPLVPFLSKLPFVQIQVLEEAELDMTVEEWIRYQMEVEFDRFKRDGERELARFRKRAEEVRKVIEGL</sequence>
<evidence type="ECO:0000313" key="3">
    <source>
        <dbReference type="Proteomes" id="UP001213000"/>
    </source>
</evidence>
<comment type="caution">
    <text evidence="2">The sequence shown here is derived from an EMBL/GenBank/DDBJ whole genome shotgun (WGS) entry which is preliminary data.</text>
</comment>
<dbReference type="EMBL" id="JANIEX010000981">
    <property type="protein sequence ID" value="KAJ3561593.1"/>
    <property type="molecule type" value="Genomic_DNA"/>
</dbReference>
<proteinExistence type="predicted"/>
<gene>
    <name evidence="2" type="ORF">NP233_g10100</name>
</gene>
<keyword evidence="3" id="KW-1185">Reference proteome</keyword>
<feature type="compositionally biased region" description="Acidic residues" evidence="1">
    <location>
        <begin position="146"/>
        <end position="170"/>
    </location>
</feature>